<accession>A0ACB6Z448</accession>
<gene>
    <name evidence="1" type="ORF">BDM02DRAFT_1230094</name>
</gene>
<dbReference type="EMBL" id="MU118162">
    <property type="protein sequence ID" value="KAF9644063.1"/>
    <property type="molecule type" value="Genomic_DNA"/>
</dbReference>
<evidence type="ECO:0000313" key="2">
    <source>
        <dbReference type="Proteomes" id="UP000886501"/>
    </source>
</evidence>
<sequence length="127" mass="14787">MRGHTWSNDIREAVIRASELGVDHTIMEAITGVSKRSIQRIISEPKHGDDYRQRCHRKKVLDAEHCHFLRGCIERNHSLYLDELRVEVNERFGLNISTTTIWCILDEMGYSRKKSRMKTSVPPTHSV</sequence>
<evidence type="ECO:0000313" key="1">
    <source>
        <dbReference type="EMBL" id="KAF9644063.1"/>
    </source>
</evidence>
<dbReference type="Proteomes" id="UP000886501">
    <property type="component" value="Unassembled WGS sequence"/>
</dbReference>
<reference evidence="1" key="1">
    <citation type="submission" date="2019-10" db="EMBL/GenBank/DDBJ databases">
        <authorList>
            <consortium name="DOE Joint Genome Institute"/>
            <person name="Kuo A."/>
            <person name="Miyauchi S."/>
            <person name="Kiss E."/>
            <person name="Drula E."/>
            <person name="Kohler A."/>
            <person name="Sanchez-Garcia M."/>
            <person name="Andreopoulos B."/>
            <person name="Barry K.W."/>
            <person name="Bonito G."/>
            <person name="Buee M."/>
            <person name="Carver A."/>
            <person name="Chen C."/>
            <person name="Cichocki N."/>
            <person name="Clum A."/>
            <person name="Culley D."/>
            <person name="Crous P.W."/>
            <person name="Fauchery L."/>
            <person name="Girlanda M."/>
            <person name="Hayes R."/>
            <person name="Keri Z."/>
            <person name="Labutti K."/>
            <person name="Lipzen A."/>
            <person name="Lombard V."/>
            <person name="Magnuson J."/>
            <person name="Maillard F."/>
            <person name="Morin E."/>
            <person name="Murat C."/>
            <person name="Nolan M."/>
            <person name="Ohm R."/>
            <person name="Pangilinan J."/>
            <person name="Pereira M."/>
            <person name="Perotto S."/>
            <person name="Peter M."/>
            <person name="Riley R."/>
            <person name="Sitrit Y."/>
            <person name="Stielow B."/>
            <person name="Szollosi G."/>
            <person name="Zifcakova L."/>
            <person name="Stursova M."/>
            <person name="Spatafora J.W."/>
            <person name="Tedersoo L."/>
            <person name="Vaario L.-M."/>
            <person name="Yamada A."/>
            <person name="Yan M."/>
            <person name="Wang P."/>
            <person name="Xu J."/>
            <person name="Bruns T."/>
            <person name="Baldrian P."/>
            <person name="Vilgalys R."/>
            <person name="Henrissat B."/>
            <person name="Grigoriev I.V."/>
            <person name="Hibbett D."/>
            <person name="Nagy L.G."/>
            <person name="Martin F.M."/>
        </authorList>
    </citation>
    <scope>NUCLEOTIDE SEQUENCE</scope>
    <source>
        <strain evidence="1">P2</strain>
    </source>
</reference>
<comment type="caution">
    <text evidence="1">The sequence shown here is derived from an EMBL/GenBank/DDBJ whole genome shotgun (WGS) entry which is preliminary data.</text>
</comment>
<keyword evidence="2" id="KW-1185">Reference proteome</keyword>
<proteinExistence type="predicted"/>
<protein>
    <submittedName>
        <fullName evidence="1">Uncharacterized protein</fullName>
    </submittedName>
</protein>
<name>A0ACB6Z448_THEGA</name>
<organism evidence="1 2">
    <name type="scientific">Thelephora ganbajun</name>
    <name type="common">Ganba fungus</name>
    <dbReference type="NCBI Taxonomy" id="370292"/>
    <lineage>
        <taxon>Eukaryota</taxon>
        <taxon>Fungi</taxon>
        <taxon>Dikarya</taxon>
        <taxon>Basidiomycota</taxon>
        <taxon>Agaricomycotina</taxon>
        <taxon>Agaricomycetes</taxon>
        <taxon>Thelephorales</taxon>
        <taxon>Thelephoraceae</taxon>
        <taxon>Thelephora</taxon>
    </lineage>
</organism>
<reference evidence="1" key="2">
    <citation type="journal article" date="2020" name="Nat. Commun.">
        <title>Large-scale genome sequencing of mycorrhizal fungi provides insights into the early evolution of symbiotic traits.</title>
        <authorList>
            <person name="Miyauchi S."/>
            <person name="Kiss E."/>
            <person name="Kuo A."/>
            <person name="Drula E."/>
            <person name="Kohler A."/>
            <person name="Sanchez-Garcia M."/>
            <person name="Morin E."/>
            <person name="Andreopoulos B."/>
            <person name="Barry K.W."/>
            <person name="Bonito G."/>
            <person name="Buee M."/>
            <person name="Carver A."/>
            <person name="Chen C."/>
            <person name="Cichocki N."/>
            <person name="Clum A."/>
            <person name="Culley D."/>
            <person name="Crous P.W."/>
            <person name="Fauchery L."/>
            <person name="Girlanda M."/>
            <person name="Hayes R.D."/>
            <person name="Keri Z."/>
            <person name="LaButti K."/>
            <person name="Lipzen A."/>
            <person name="Lombard V."/>
            <person name="Magnuson J."/>
            <person name="Maillard F."/>
            <person name="Murat C."/>
            <person name="Nolan M."/>
            <person name="Ohm R.A."/>
            <person name="Pangilinan J."/>
            <person name="Pereira M.F."/>
            <person name="Perotto S."/>
            <person name="Peter M."/>
            <person name="Pfister S."/>
            <person name="Riley R."/>
            <person name="Sitrit Y."/>
            <person name="Stielow J.B."/>
            <person name="Szollosi G."/>
            <person name="Zifcakova L."/>
            <person name="Stursova M."/>
            <person name="Spatafora J.W."/>
            <person name="Tedersoo L."/>
            <person name="Vaario L.M."/>
            <person name="Yamada A."/>
            <person name="Yan M."/>
            <person name="Wang P."/>
            <person name="Xu J."/>
            <person name="Bruns T."/>
            <person name="Baldrian P."/>
            <person name="Vilgalys R."/>
            <person name="Dunand C."/>
            <person name="Henrissat B."/>
            <person name="Grigoriev I.V."/>
            <person name="Hibbett D."/>
            <person name="Nagy L.G."/>
            <person name="Martin F.M."/>
        </authorList>
    </citation>
    <scope>NUCLEOTIDE SEQUENCE</scope>
    <source>
        <strain evidence="1">P2</strain>
    </source>
</reference>